<name>A0A9P5PGI0_9AGAR</name>
<reference evidence="2" key="1">
    <citation type="submission" date="2020-11" db="EMBL/GenBank/DDBJ databases">
        <authorList>
            <consortium name="DOE Joint Genome Institute"/>
            <person name="Ahrendt S."/>
            <person name="Riley R."/>
            <person name="Andreopoulos W."/>
            <person name="Labutti K."/>
            <person name="Pangilinan J."/>
            <person name="Ruiz-Duenas F.J."/>
            <person name="Barrasa J.M."/>
            <person name="Sanchez-Garcia M."/>
            <person name="Camarero S."/>
            <person name="Miyauchi S."/>
            <person name="Serrano A."/>
            <person name="Linde D."/>
            <person name="Babiker R."/>
            <person name="Drula E."/>
            <person name="Ayuso-Fernandez I."/>
            <person name="Pacheco R."/>
            <person name="Padilla G."/>
            <person name="Ferreira P."/>
            <person name="Barriuso J."/>
            <person name="Kellner H."/>
            <person name="Castanera R."/>
            <person name="Alfaro M."/>
            <person name="Ramirez L."/>
            <person name="Pisabarro A.G."/>
            <person name="Kuo A."/>
            <person name="Tritt A."/>
            <person name="Lipzen A."/>
            <person name="He G."/>
            <person name="Yan M."/>
            <person name="Ng V."/>
            <person name="Cullen D."/>
            <person name="Martin F."/>
            <person name="Rosso M.-N."/>
            <person name="Henrissat B."/>
            <person name="Hibbett D."/>
            <person name="Martinez A.T."/>
            <person name="Grigoriev I.V."/>
        </authorList>
    </citation>
    <scope>NUCLEOTIDE SEQUENCE</scope>
    <source>
        <strain evidence="2">AH 40177</strain>
    </source>
</reference>
<gene>
    <name evidence="2" type="ORF">BDP27DRAFT_1336881</name>
</gene>
<dbReference type="Proteomes" id="UP000772434">
    <property type="component" value="Unassembled WGS sequence"/>
</dbReference>
<keyword evidence="1" id="KW-0472">Membrane</keyword>
<comment type="caution">
    <text evidence="2">The sequence shown here is derived from an EMBL/GenBank/DDBJ whole genome shotgun (WGS) entry which is preliminary data.</text>
</comment>
<accession>A0A9P5PGI0</accession>
<feature type="transmembrane region" description="Helical" evidence="1">
    <location>
        <begin position="18"/>
        <end position="40"/>
    </location>
</feature>
<dbReference type="AlphaFoldDB" id="A0A9P5PGI0"/>
<evidence type="ECO:0000256" key="1">
    <source>
        <dbReference type="SAM" id="Phobius"/>
    </source>
</evidence>
<evidence type="ECO:0000313" key="2">
    <source>
        <dbReference type="EMBL" id="KAF9062262.1"/>
    </source>
</evidence>
<protein>
    <submittedName>
        <fullName evidence="2">Uncharacterized protein</fullName>
    </submittedName>
</protein>
<keyword evidence="1" id="KW-1133">Transmembrane helix</keyword>
<evidence type="ECO:0000313" key="3">
    <source>
        <dbReference type="Proteomes" id="UP000772434"/>
    </source>
</evidence>
<proteinExistence type="predicted"/>
<dbReference type="EMBL" id="JADNRY010000177">
    <property type="protein sequence ID" value="KAF9062262.1"/>
    <property type="molecule type" value="Genomic_DNA"/>
</dbReference>
<keyword evidence="3" id="KW-1185">Reference proteome</keyword>
<keyword evidence="1" id="KW-0812">Transmembrane</keyword>
<sequence length="65" mass="7617">MVEVSGWYRYFRSLVSAIWMRCLSLALYFAMRFIHIVFALSSSLIPMPIGSVQFKYMMEATIRSL</sequence>
<organism evidence="2 3">
    <name type="scientific">Rhodocollybia butyracea</name>
    <dbReference type="NCBI Taxonomy" id="206335"/>
    <lineage>
        <taxon>Eukaryota</taxon>
        <taxon>Fungi</taxon>
        <taxon>Dikarya</taxon>
        <taxon>Basidiomycota</taxon>
        <taxon>Agaricomycotina</taxon>
        <taxon>Agaricomycetes</taxon>
        <taxon>Agaricomycetidae</taxon>
        <taxon>Agaricales</taxon>
        <taxon>Marasmiineae</taxon>
        <taxon>Omphalotaceae</taxon>
        <taxon>Rhodocollybia</taxon>
    </lineage>
</organism>